<gene>
    <name evidence="1" type="primary">g139</name>
</gene>
<protein>
    <submittedName>
        <fullName evidence="1">Uncharacterized protein</fullName>
    </submittedName>
</protein>
<reference evidence="2" key="1">
    <citation type="submission" date="2017-10" db="EMBL/GenBank/DDBJ databases">
        <authorList>
            <person name="Skurnik M."/>
        </authorList>
    </citation>
    <scope>NUCLEOTIDE SEQUENCE [LARGE SCALE GENOMIC DNA]</scope>
    <source>
        <strain evidence="2">fHe-Yen9-03</strain>
    </source>
</reference>
<accession>A0A2C9CYK2</accession>
<sequence>MSNIIFEKSYVGNTIESFDSFDILNNDDIITDVFGDVFGDAHGTFIVTVTYIPPDYDPNDE</sequence>
<dbReference type="EMBL" id="LT960552">
    <property type="protein sequence ID" value="SOK58947.1"/>
    <property type="molecule type" value="Genomic_DNA"/>
</dbReference>
<evidence type="ECO:0000313" key="1">
    <source>
        <dbReference type="EMBL" id="SOK58947.1"/>
    </source>
</evidence>
<organism evidence="1 2">
    <name type="scientific">Yersinia phage fHe-Yen9-03</name>
    <dbReference type="NCBI Taxonomy" id="2052743"/>
    <lineage>
        <taxon>Viruses</taxon>
        <taxon>Duplodnaviria</taxon>
        <taxon>Heunggongvirae</taxon>
        <taxon>Uroviricota</taxon>
        <taxon>Caudoviricetes</taxon>
        <taxon>Eneladusvirus</taxon>
        <taxon>Eneladusvirus Yen904</taxon>
    </lineage>
</organism>
<proteinExistence type="predicted"/>
<name>A0A2C9CYK2_9CAUD</name>
<dbReference type="Proteomes" id="UP000241364">
    <property type="component" value="Chromosome i"/>
</dbReference>
<evidence type="ECO:0000313" key="2">
    <source>
        <dbReference type="Proteomes" id="UP000241364"/>
    </source>
</evidence>